<dbReference type="PANTHER" id="PTHR35182:SF8">
    <property type="entry name" value="SECRETED SALIVARY PROTEIN"/>
    <property type="match status" value="1"/>
</dbReference>
<evidence type="ECO:0000313" key="3">
    <source>
        <dbReference type="Proteomes" id="UP001152747"/>
    </source>
</evidence>
<feature type="signal peptide" evidence="1">
    <location>
        <begin position="1"/>
        <end position="15"/>
    </location>
</feature>
<accession>A0A9P1IXW5</accession>
<gene>
    <name evidence="2" type="ORF">CAMP_LOCUS15716</name>
</gene>
<organism evidence="2 3">
    <name type="scientific">Caenorhabditis angaria</name>
    <dbReference type="NCBI Taxonomy" id="860376"/>
    <lineage>
        <taxon>Eukaryota</taxon>
        <taxon>Metazoa</taxon>
        <taxon>Ecdysozoa</taxon>
        <taxon>Nematoda</taxon>
        <taxon>Chromadorea</taxon>
        <taxon>Rhabditida</taxon>
        <taxon>Rhabditina</taxon>
        <taxon>Rhabditomorpha</taxon>
        <taxon>Rhabditoidea</taxon>
        <taxon>Rhabditidae</taxon>
        <taxon>Peloderinae</taxon>
        <taxon>Caenorhabditis</taxon>
    </lineage>
</organism>
<dbReference type="EMBL" id="CANHGI010000005">
    <property type="protein sequence ID" value="CAI5453079.1"/>
    <property type="molecule type" value="Genomic_DNA"/>
</dbReference>
<proteinExistence type="predicted"/>
<dbReference type="AlphaFoldDB" id="A0A9P1IXW5"/>
<feature type="chain" id="PRO_5040327733" evidence="1">
    <location>
        <begin position="16"/>
        <end position="134"/>
    </location>
</feature>
<keyword evidence="3" id="KW-1185">Reference proteome</keyword>
<dbReference type="PANTHER" id="PTHR35182">
    <property type="entry name" value="PROTEIN CBG13762"/>
    <property type="match status" value="1"/>
</dbReference>
<evidence type="ECO:0000256" key="1">
    <source>
        <dbReference type="SAM" id="SignalP"/>
    </source>
</evidence>
<reference evidence="2" key="1">
    <citation type="submission" date="2022-11" db="EMBL/GenBank/DDBJ databases">
        <authorList>
            <person name="Kikuchi T."/>
        </authorList>
    </citation>
    <scope>NUCLEOTIDE SEQUENCE</scope>
    <source>
        <strain evidence="2">PS1010</strain>
    </source>
</reference>
<comment type="caution">
    <text evidence="2">The sequence shown here is derived from an EMBL/GenBank/DDBJ whole genome shotgun (WGS) entry which is preliminary data.</text>
</comment>
<dbReference type="Proteomes" id="UP001152747">
    <property type="component" value="Unassembled WGS sequence"/>
</dbReference>
<protein>
    <submittedName>
        <fullName evidence="2">Uncharacterized protein</fullName>
    </submittedName>
</protein>
<name>A0A9P1IXW5_9PELO</name>
<sequence length="134" mass="15003">MVTSPFLGIIFRVFAISITSTREKNAKPQVIYVNQYENASIGLGESEQYHRKPNNFGEQIYTVCTGTNVEACGYWEDIETKKKIVDASKTTVDLNTFILTMVNVSMNEGGTYWSDDINEAKILHIMPNGIPLSS</sequence>
<keyword evidence="1" id="KW-0732">Signal</keyword>
<evidence type="ECO:0000313" key="2">
    <source>
        <dbReference type="EMBL" id="CAI5453079.1"/>
    </source>
</evidence>